<proteinExistence type="predicted"/>
<protein>
    <submittedName>
        <fullName evidence="2">Uncharacterized protein</fullName>
    </submittedName>
</protein>
<sequence length="372" mass="40471">MCTCQRSKEYIEMYDQLSNPTNSDKRRAARDTTVEYHEIPFQRTKRRQTDVPLDNSPAYLFPPNGNANSKWVPEAGSVLDTSFSTSSPATTLPRDPLEWSISNWAPVANSNSASESDTDSLATVVGPSSPIMPSTSISERNTSHSGTSQSYTATGSYFESRSDFDDDSDTDSADTIIAPPPSPINATIAELRSQWKSVPVESRLNPRARSFIHKTSYAGTCGCACLASASTSTSASTPFNGGSFGPLILPESRVSPSSSARTPSPSTQSTSNHTPSSSISTTISSSSNSSVSSSSTHPRYSSQKPQYCPRTGQRLHALSRTYSKPEKEIDVAEALARGPLPGRFYTPRAPREQGEQERREEFEKVKRDLRGW</sequence>
<dbReference type="EMBL" id="FJUX01000099">
    <property type="protein sequence ID" value="CZT07813.1"/>
    <property type="molecule type" value="Genomic_DNA"/>
</dbReference>
<evidence type="ECO:0000313" key="3">
    <source>
        <dbReference type="Proteomes" id="UP000178912"/>
    </source>
</evidence>
<organism evidence="2 3">
    <name type="scientific">Rhynchosporium agropyri</name>
    <dbReference type="NCBI Taxonomy" id="914238"/>
    <lineage>
        <taxon>Eukaryota</taxon>
        <taxon>Fungi</taxon>
        <taxon>Dikarya</taxon>
        <taxon>Ascomycota</taxon>
        <taxon>Pezizomycotina</taxon>
        <taxon>Leotiomycetes</taxon>
        <taxon>Helotiales</taxon>
        <taxon>Ploettnerulaceae</taxon>
        <taxon>Rhynchosporium</taxon>
    </lineage>
</organism>
<evidence type="ECO:0000256" key="1">
    <source>
        <dbReference type="SAM" id="MobiDB-lite"/>
    </source>
</evidence>
<feature type="region of interest" description="Disordered" evidence="1">
    <location>
        <begin position="109"/>
        <end position="183"/>
    </location>
</feature>
<accession>A0A1E1LB89</accession>
<reference evidence="3" key="1">
    <citation type="submission" date="2016-03" db="EMBL/GenBank/DDBJ databases">
        <authorList>
            <person name="Guldener U."/>
        </authorList>
    </citation>
    <scope>NUCLEOTIDE SEQUENCE [LARGE SCALE GENOMIC DNA]</scope>
    <source>
        <strain evidence="3">04CH-RAC-A.6.1</strain>
    </source>
</reference>
<name>A0A1E1LB89_9HELO</name>
<feature type="compositionally biased region" description="Low complexity" evidence="1">
    <location>
        <begin position="127"/>
        <end position="138"/>
    </location>
</feature>
<feature type="region of interest" description="Disordered" evidence="1">
    <location>
        <begin position="247"/>
        <end position="311"/>
    </location>
</feature>
<keyword evidence="3" id="KW-1185">Reference proteome</keyword>
<evidence type="ECO:0000313" key="2">
    <source>
        <dbReference type="EMBL" id="CZT07813.1"/>
    </source>
</evidence>
<feature type="compositionally biased region" description="Polar residues" evidence="1">
    <location>
        <begin position="139"/>
        <end position="159"/>
    </location>
</feature>
<dbReference type="Proteomes" id="UP000178912">
    <property type="component" value="Unassembled WGS sequence"/>
</dbReference>
<feature type="compositionally biased region" description="Polar residues" evidence="1">
    <location>
        <begin position="109"/>
        <end position="121"/>
    </location>
</feature>
<dbReference type="AlphaFoldDB" id="A0A1E1LB89"/>
<gene>
    <name evidence="2" type="ORF">RAG0_13132</name>
</gene>
<feature type="region of interest" description="Disordered" evidence="1">
    <location>
        <begin position="337"/>
        <end position="372"/>
    </location>
</feature>
<feature type="compositionally biased region" description="Basic and acidic residues" evidence="1">
    <location>
        <begin position="349"/>
        <end position="372"/>
    </location>
</feature>
<dbReference type="OrthoDB" id="3563866at2759"/>
<feature type="compositionally biased region" description="Low complexity" evidence="1">
    <location>
        <begin position="252"/>
        <end position="303"/>
    </location>
</feature>